<accession>A0A1I8FJW0</accession>
<dbReference type="Proteomes" id="UP000095280">
    <property type="component" value="Unplaced"/>
</dbReference>
<sequence>AAWRLLAKSGAAPPCQRRTAAAWTKASPRRAGLRAYCLNCGRLALAAPSCGLRHPPAAALPKRRLLAPPSSWPPLTTRILLLPAQPGLPAPPGAPPPLPAARLRRLPPPARGCPLRNRRPRCRRPLLDADLRLAEFFPDCLAFNMFNARVSATGGRDRFVSWLAAKRGSTPSASLWLTALWRLLTPLMDCLQHLADLAAAAGHCERWLRPRLSLHDCQLSYGQSRQAGAAPRSLRRRACSPTCRVPPAAASRHQLVLRLRPPLAHWNPHCAAVRPRAPTLHPPARLHCQRCNRCVKAKYIDSHDCRSGLSAKN</sequence>
<name>A0A1I8FJW0_9PLAT</name>
<evidence type="ECO:0000313" key="2">
    <source>
        <dbReference type="WBParaSite" id="maker-unitig_38109-snap-gene-0.3-mRNA-1"/>
    </source>
</evidence>
<organism evidence="1 2">
    <name type="scientific">Macrostomum lignano</name>
    <dbReference type="NCBI Taxonomy" id="282301"/>
    <lineage>
        <taxon>Eukaryota</taxon>
        <taxon>Metazoa</taxon>
        <taxon>Spiralia</taxon>
        <taxon>Lophotrochozoa</taxon>
        <taxon>Platyhelminthes</taxon>
        <taxon>Rhabditophora</taxon>
        <taxon>Macrostomorpha</taxon>
        <taxon>Macrostomida</taxon>
        <taxon>Macrostomidae</taxon>
        <taxon>Macrostomum</taxon>
    </lineage>
</organism>
<evidence type="ECO:0000313" key="1">
    <source>
        <dbReference type="Proteomes" id="UP000095280"/>
    </source>
</evidence>
<reference evidence="2" key="1">
    <citation type="submission" date="2016-11" db="UniProtKB">
        <authorList>
            <consortium name="WormBaseParasite"/>
        </authorList>
    </citation>
    <scope>IDENTIFICATION</scope>
</reference>
<dbReference type="WBParaSite" id="maker-unitig_38109-snap-gene-0.3-mRNA-1">
    <property type="protein sequence ID" value="maker-unitig_38109-snap-gene-0.3-mRNA-1"/>
    <property type="gene ID" value="maker-unitig_38109-snap-gene-0.3"/>
</dbReference>
<dbReference type="AlphaFoldDB" id="A0A1I8FJW0"/>
<protein>
    <submittedName>
        <fullName evidence="2">Secreted protein</fullName>
    </submittedName>
</protein>
<proteinExistence type="predicted"/>
<keyword evidence="1" id="KW-1185">Reference proteome</keyword>